<dbReference type="Proteomes" id="UP000078386">
    <property type="component" value="Unassembled WGS sequence"/>
</dbReference>
<dbReference type="InterPro" id="IPR016181">
    <property type="entry name" value="Acyl_CoA_acyltransferase"/>
</dbReference>
<dbReference type="InterPro" id="IPR000182">
    <property type="entry name" value="GNAT_dom"/>
</dbReference>
<keyword evidence="2 4" id="KW-0012">Acyltransferase</keyword>
<feature type="domain" description="N-acetyltransferase" evidence="3">
    <location>
        <begin position="3"/>
        <end position="146"/>
    </location>
</feature>
<dbReference type="Gene3D" id="3.40.630.30">
    <property type="match status" value="1"/>
</dbReference>
<evidence type="ECO:0000256" key="2">
    <source>
        <dbReference type="ARBA" id="ARBA00023315"/>
    </source>
</evidence>
<reference evidence="4 5" key="1">
    <citation type="submission" date="2016-04" db="EMBL/GenBank/DDBJ databases">
        <title>ATOL: Assembling a taxonomically balanced genome-scale reconstruction of the evolutionary history of the Enterobacteriaceae.</title>
        <authorList>
            <person name="Plunkett G.III."/>
            <person name="Neeno-Eckwall E.C."/>
            <person name="Glasner J.D."/>
            <person name="Perna N.T."/>
        </authorList>
    </citation>
    <scope>NUCLEOTIDE SEQUENCE [LARGE SCALE GENOMIC DNA]</scope>
    <source>
        <strain evidence="4 5">ATCC 51603</strain>
    </source>
</reference>
<sequence length="146" mass="17043">MNVVNRPIQVEDKAQWLALWKGYNDFYSSNLADEITEHTWQRILSPESPIFGRVAVVDGRVAAFALCVLHEGTWVSSPICYLEDLFVDPAFRGQGIARQLMQFVLNEGKEQGWSRFYWHTRIHNPARKLYDEFIAADDYVRYCVRL</sequence>
<evidence type="ECO:0000259" key="3">
    <source>
        <dbReference type="PROSITE" id="PS51186"/>
    </source>
</evidence>
<dbReference type="PROSITE" id="PS51186">
    <property type="entry name" value="GNAT"/>
    <property type="match status" value="1"/>
</dbReference>
<dbReference type="Pfam" id="PF00583">
    <property type="entry name" value="Acetyltransf_1"/>
    <property type="match status" value="1"/>
</dbReference>
<dbReference type="EMBL" id="LXEU01000047">
    <property type="protein sequence ID" value="OAT52842.1"/>
    <property type="molecule type" value="Genomic_DNA"/>
</dbReference>
<dbReference type="CDD" id="cd04301">
    <property type="entry name" value="NAT_SF"/>
    <property type="match status" value="1"/>
</dbReference>
<gene>
    <name evidence="4" type="ORF">M989_02306</name>
</gene>
<protein>
    <submittedName>
        <fullName evidence="4">GCN5 family N-acetyltransferase</fullName>
        <ecNumber evidence="4">2.3.1.-</ecNumber>
    </submittedName>
</protein>
<dbReference type="GO" id="GO:0008080">
    <property type="term" value="F:N-acetyltransferase activity"/>
    <property type="evidence" value="ECO:0007669"/>
    <property type="project" value="TreeGrafter"/>
</dbReference>
<dbReference type="AlphaFoldDB" id="A0A1B7JY82"/>
<comment type="caution">
    <text evidence="4">The sequence shown here is derived from an EMBL/GenBank/DDBJ whole genome shotgun (WGS) entry which is preliminary data.</text>
</comment>
<dbReference type="PANTHER" id="PTHR10545">
    <property type="entry name" value="DIAMINE N-ACETYLTRANSFERASE"/>
    <property type="match status" value="1"/>
</dbReference>
<dbReference type="InterPro" id="IPR051016">
    <property type="entry name" value="Diverse_Substrate_AcTransf"/>
</dbReference>
<keyword evidence="1 4" id="KW-0808">Transferase</keyword>
<keyword evidence="5" id="KW-1185">Reference proteome</keyword>
<evidence type="ECO:0000256" key="1">
    <source>
        <dbReference type="ARBA" id="ARBA00022679"/>
    </source>
</evidence>
<evidence type="ECO:0000313" key="5">
    <source>
        <dbReference type="Proteomes" id="UP000078386"/>
    </source>
</evidence>
<dbReference type="PATRIC" id="fig|1354264.4.peg.2395"/>
<dbReference type="RefSeq" id="WP_064545392.1">
    <property type="nucleotide sequence ID" value="NZ_LXEU01000047.1"/>
</dbReference>
<dbReference type="SUPFAM" id="SSF55729">
    <property type="entry name" value="Acyl-CoA N-acyltransferases (Nat)"/>
    <property type="match status" value="1"/>
</dbReference>
<organism evidence="4 5">
    <name type="scientific">Kluyvera georgiana ATCC 51603</name>
    <dbReference type="NCBI Taxonomy" id="1354264"/>
    <lineage>
        <taxon>Bacteria</taxon>
        <taxon>Pseudomonadati</taxon>
        <taxon>Pseudomonadota</taxon>
        <taxon>Gammaproteobacteria</taxon>
        <taxon>Enterobacterales</taxon>
        <taxon>Enterobacteriaceae</taxon>
        <taxon>Kluyvera</taxon>
    </lineage>
</organism>
<dbReference type="PANTHER" id="PTHR10545:SF42">
    <property type="entry name" value="ACETYLTRANSFERASE"/>
    <property type="match status" value="1"/>
</dbReference>
<name>A0A1B7JY82_9ENTR</name>
<evidence type="ECO:0000313" key="4">
    <source>
        <dbReference type="EMBL" id="OAT52842.1"/>
    </source>
</evidence>
<dbReference type="EC" id="2.3.1.-" evidence="4"/>
<accession>A0A1B7JY82</accession>
<proteinExistence type="predicted"/>